<evidence type="ECO:0000313" key="2">
    <source>
        <dbReference type="EMBL" id="MBB4050451.1"/>
    </source>
</evidence>
<reference evidence="2 3" key="1">
    <citation type="submission" date="2020-08" db="EMBL/GenBank/DDBJ databases">
        <title>Genomic Encyclopedia of Type Strains, Phase IV (KMG-IV): sequencing the most valuable type-strain genomes for metagenomic binning, comparative biology and taxonomic classification.</title>
        <authorList>
            <person name="Goeker M."/>
        </authorList>
    </citation>
    <scope>NUCLEOTIDE SEQUENCE [LARGE SCALE GENOMIC DNA]</scope>
    <source>
        <strain evidence="2 3">DSM 23447</strain>
    </source>
</reference>
<dbReference type="RefSeq" id="WP_183309271.1">
    <property type="nucleotide sequence ID" value="NZ_JACIEW010000001.1"/>
</dbReference>
<keyword evidence="1" id="KW-0812">Transmembrane</keyword>
<keyword evidence="3" id="KW-1185">Reference proteome</keyword>
<dbReference type="Proteomes" id="UP000547011">
    <property type="component" value="Unassembled WGS sequence"/>
</dbReference>
<dbReference type="EMBL" id="JACIEW010000001">
    <property type="protein sequence ID" value="MBB4050451.1"/>
    <property type="molecule type" value="Genomic_DNA"/>
</dbReference>
<comment type="caution">
    <text evidence="2">The sequence shown here is derived from an EMBL/GenBank/DDBJ whole genome shotgun (WGS) entry which is preliminary data.</text>
</comment>
<keyword evidence="1" id="KW-1133">Transmembrane helix</keyword>
<proteinExistence type="predicted"/>
<accession>A0A7W6IK23</accession>
<sequence length="77" mass="8559">MTARRKLESGVFVFAMFGALLILPPLVYIFNHPILFFGIPQIVVYLFGVWALMVIGAGVLTHYLPHASDEDGHEGDE</sequence>
<keyword evidence="1" id="KW-0472">Membrane</keyword>
<evidence type="ECO:0000256" key="1">
    <source>
        <dbReference type="SAM" id="Phobius"/>
    </source>
</evidence>
<organism evidence="2 3">
    <name type="scientific">Devosia subaequoris</name>
    <dbReference type="NCBI Taxonomy" id="395930"/>
    <lineage>
        <taxon>Bacteria</taxon>
        <taxon>Pseudomonadati</taxon>
        <taxon>Pseudomonadota</taxon>
        <taxon>Alphaproteobacteria</taxon>
        <taxon>Hyphomicrobiales</taxon>
        <taxon>Devosiaceae</taxon>
        <taxon>Devosia</taxon>
    </lineage>
</organism>
<name>A0A7W6IK23_9HYPH</name>
<feature type="transmembrane region" description="Helical" evidence="1">
    <location>
        <begin position="42"/>
        <end position="64"/>
    </location>
</feature>
<protein>
    <submittedName>
        <fullName evidence="2">Fatty acid desaturase</fullName>
    </submittedName>
</protein>
<dbReference type="AlphaFoldDB" id="A0A7W6IK23"/>
<feature type="transmembrane region" description="Helical" evidence="1">
    <location>
        <begin position="12"/>
        <end position="30"/>
    </location>
</feature>
<gene>
    <name evidence="2" type="ORF">GGR20_000069</name>
</gene>
<evidence type="ECO:0000313" key="3">
    <source>
        <dbReference type="Proteomes" id="UP000547011"/>
    </source>
</evidence>